<evidence type="ECO:0000256" key="3">
    <source>
        <dbReference type="ARBA" id="ARBA00022692"/>
    </source>
</evidence>
<dbReference type="PANTHER" id="PTHR34857:SF2">
    <property type="entry name" value="SLL0384 PROTEIN"/>
    <property type="match status" value="1"/>
</dbReference>
<keyword evidence="3 6" id="KW-0812">Transmembrane</keyword>
<evidence type="ECO:0000313" key="7">
    <source>
        <dbReference type="EMBL" id="ABA89143.1"/>
    </source>
</evidence>
<name>Q3A3B4_SYNC1</name>
<keyword evidence="2" id="KW-1003">Cell membrane</keyword>
<sequence length="255" mass="27587">MGIDWGSAGGDVAAPWIVNIDPRGKLVALTAVLVAVFSATQIWRLALLTMVVLLAVMVGRVSFLRVLKRVYALRWVLMAGVLLHLIGGSGRTLMGLPFLSLDGLIAGSMVGWRLILAVTCSSLFCWTTSAPALLAAVLVVMRPVEGLVPIHRVARHGMLVLMWLPRVQDEVLAFMDARKAAVGAHRYGVAGWVSEFGHLFDRLILATDTMADAVLDGEVPVSMEGAGVAHRLAFRDLGIFFVVGIFAFVWFWGLP</sequence>
<keyword evidence="5 6" id="KW-0472">Membrane</keyword>
<feature type="transmembrane region" description="Helical" evidence="6">
    <location>
        <begin position="232"/>
        <end position="252"/>
    </location>
</feature>
<dbReference type="InterPro" id="IPR051611">
    <property type="entry name" value="ECF_transporter_component"/>
</dbReference>
<dbReference type="OrthoDB" id="10013470at2"/>
<dbReference type="GO" id="GO:0005886">
    <property type="term" value="C:plasma membrane"/>
    <property type="evidence" value="ECO:0007669"/>
    <property type="project" value="UniProtKB-ARBA"/>
</dbReference>
<evidence type="ECO:0000256" key="5">
    <source>
        <dbReference type="ARBA" id="ARBA00023136"/>
    </source>
</evidence>
<dbReference type="Proteomes" id="UP000002534">
    <property type="component" value="Chromosome"/>
</dbReference>
<feature type="transmembrane region" description="Helical" evidence="6">
    <location>
        <begin position="42"/>
        <end position="63"/>
    </location>
</feature>
<keyword evidence="8" id="KW-1185">Reference proteome</keyword>
<evidence type="ECO:0000256" key="1">
    <source>
        <dbReference type="ARBA" id="ARBA00004141"/>
    </source>
</evidence>
<evidence type="ECO:0000256" key="4">
    <source>
        <dbReference type="ARBA" id="ARBA00022989"/>
    </source>
</evidence>
<reference evidence="7 8" key="2">
    <citation type="journal article" date="2012" name="BMC Genomics">
        <title>The genome of Pelobacter carbinolicus reveals surprising metabolic capabilities and physiological features.</title>
        <authorList>
            <person name="Aklujkar M."/>
            <person name="Haveman S.A."/>
            <person name="Didonato R.Jr."/>
            <person name="Chertkov O."/>
            <person name="Han C.S."/>
            <person name="Land M.L."/>
            <person name="Brown P."/>
            <person name="Lovley D.R."/>
        </authorList>
    </citation>
    <scope>NUCLEOTIDE SEQUENCE [LARGE SCALE GENOMIC DNA]</scope>
    <source>
        <strain evidence="8">DSM 2380 / NBRC 103641 / GraBd1</strain>
    </source>
</reference>
<dbReference type="AlphaFoldDB" id="Q3A3B4"/>
<accession>Q3A3B4</accession>
<gene>
    <name evidence="7" type="ordered locus">Pcar_1902</name>
</gene>
<dbReference type="CDD" id="cd16914">
    <property type="entry name" value="EcfT"/>
    <property type="match status" value="1"/>
</dbReference>
<protein>
    <submittedName>
        <fullName evidence="7">Membrane protein</fullName>
    </submittedName>
</protein>
<feature type="transmembrane region" description="Helical" evidence="6">
    <location>
        <begin position="114"/>
        <end position="140"/>
    </location>
</feature>
<evidence type="ECO:0000256" key="6">
    <source>
        <dbReference type="SAM" id="Phobius"/>
    </source>
</evidence>
<evidence type="ECO:0000313" key="8">
    <source>
        <dbReference type="Proteomes" id="UP000002534"/>
    </source>
</evidence>
<keyword evidence="4 6" id="KW-1133">Transmembrane helix</keyword>
<dbReference type="eggNOG" id="COG0619">
    <property type="taxonomic scope" value="Bacteria"/>
</dbReference>
<reference evidence="8" key="1">
    <citation type="submission" date="2005-10" db="EMBL/GenBank/DDBJ databases">
        <title>Complete sequence of Pelobacter carbinolicus DSM 2380.</title>
        <authorList>
            <person name="Copeland A."/>
            <person name="Lucas S."/>
            <person name="Lapidus A."/>
            <person name="Barry K."/>
            <person name="Detter J.C."/>
            <person name="Glavina T."/>
            <person name="Hammon N."/>
            <person name="Israni S."/>
            <person name="Pitluck S."/>
            <person name="Chertkov O."/>
            <person name="Schmutz J."/>
            <person name="Larimer F."/>
            <person name="Land M."/>
            <person name="Kyrpides N."/>
            <person name="Ivanova N."/>
            <person name="Richardson P."/>
        </authorList>
    </citation>
    <scope>NUCLEOTIDE SEQUENCE [LARGE SCALE GENOMIC DNA]</scope>
    <source>
        <strain evidence="8">DSM 2380 / NBRC 103641 / GraBd1</strain>
    </source>
</reference>
<dbReference type="Pfam" id="PF02361">
    <property type="entry name" value="CbiQ"/>
    <property type="match status" value="1"/>
</dbReference>
<evidence type="ECO:0000256" key="2">
    <source>
        <dbReference type="ARBA" id="ARBA00022475"/>
    </source>
</evidence>
<proteinExistence type="predicted"/>
<dbReference type="RefSeq" id="WP_011341647.1">
    <property type="nucleotide sequence ID" value="NC_007498.2"/>
</dbReference>
<dbReference type="EMBL" id="CP000142">
    <property type="protein sequence ID" value="ABA89143.1"/>
    <property type="molecule type" value="Genomic_DNA"/>
</dbReference>
<dbReference type="STRING" id="338963.Pcar_1902"/>
<dbReference type="KEGG" id="pca:Pcar_1902"/>
<feature type="transmembrane region" description="Helical" evidence="6">
    <location>
        <begin position="75"/>
        <end position="94"/>
    </location>
</feature>
<dbReference type="InterPro" id="IPR003339">
    <property type="entry name" value="ABC/ECF_trnsptr_transmembrane"/>
</dbReference>
<dbReference type="PANTHER" id="PTHR34857">
    <property type="entry name" value="SLL0384 PROTEIN"/>
    <property type="match status" value="1"/>
</dbReference>
<comment type="subcellular location">
    <subcellularLocation>
        <location evidence="1">Membrane</location>
        <topology evidence="1">Multi-pass membrane protein</topology>
    </subcellularLocation>
</comment>
<organism evidence="7 8">
    <name type="scientific">Syntrophotalea carbinolica (strain DSM 2380 / NBRC 103641 / GraBd1)</name>
    <name type="common">Pelobacter carbinolicus</name>
    <dbReference type="NCBI Taxonomy" id="338963"/>
    <lineage>
        <taxon>Bacteria</taxon>
        <taxon>Pseudomonadati</taxon>
        <taxon>Thermodesulfobacteriota</taxon>
        <taxon>Desulfuromonadia</taxon>
        <taxon>Desulfuromonadales</taxon>
        <taxon>Syntrophotaleaceae</taxon>
        <taxon>Syntrophotalea</taxon>
    </lineage>
</organism>
<dbReference type="HOGENOM" id="CLU_1089274_0_0_7"/>